<dbReference type="OrthoDB" id="9961366at2"/>
<evidence type="ECO:0000313" key="1">
    <source>
        <dbReference type="EMBL" id="ENX33069.1"/>
    </source>
</evidence>
<organism evidence="1 2">
    <name type="scientific">Acinetobacter colistiniresistens</name>
    <dbReference type="NCBI Taxonomy" id="280145"/>
    <lineage>
        <taxon>Bacteria</taxon>
        <taxon>Pseudomonadati</taxon>
        <taxon>Pseudomonadota</taxon>
        <taxon>Gammaproteobacteria</taxon>
        <taxon>Moraxellales</taxon>
        <taxon>Moraxellaceae</taxon>
        <taxon>Acinetobacter</taxon>
    </lineage>
</organism>
<dbReference type="Proteomes" id="UP000013009">
    <property type="component" value="Unassembled WGS sequence"/>
</dbReference>
<protein>
    <submittedName>
        <fullName evidence="1">Uncharacterized protein</fullName>
    </submittedName>
</protein>
<name>N9PHU1_9GAMM</name>
<evidence type="ECO:0000313" key="2">
    <source>
        <dbReference type="Proteomes" id="UP000013009"/>
    </source>
</evidence>
<dbReference type="EMBL" id="APRZ01000019">
    <property type="protein sequence ID" value="ENX33069.1"/>
    <property type="molecule type" value="Genomic_DNA"/>
</dbReference>
<dbReference type="HOGENOM" id="CLU_2353498_0_0_6"/>
<accession>N9PHU1</accession>
<proteinExistence type="predicted"/>
<dbReference type="RefSeq" id="WP_005275643.1">
    <property type="nucleotide sequence ID" value="NZ_KB850195.1"/>
</dbReference>
<keyword evidence="2" id="KW-1185">Reference proteome</keyword>
<dbReference type="AlphaFoldDB" id="N9PHU1"/>
<reference evidence="1 2" key="1">
    <citation type="submission" date="2013-02" db="EMBL/GenBank/DDBJ databases">
        <title>The Genome Sequence of Acinetobacter sp. NIPH 1859.</title>
        <authorList>
            <consortium name="The Broad Institute Genome Sequencing Platform"/>
            <consortium name="The Broad Institute Genome Sequencing Center for Infectious Disease"/>
            <person name="Cerqueira G."/>
            <person name="Feldgarden M."/>
            <person name="Courvalin P."/>
            <person name="Perichon B."/>
            <person name="Grillot-Courvalin C."/>
            <person name="Clermont D."/>
            <person name="Rocha E."/>
            <person name="Yoon E.-J."/>
            <person name="Nemec A."/>
            <person name="Walker B."/>
            <person name="Young S.K."/>
            <person name="Zeng Q."/>
            <person name="Gargeya S."/>
            <person name="Fitzgerald M."/>
            <person name="Haas B."/>
            <person name="Abouelleil A."/>
            <person name="Alvarado L."/>
            <person name="Arachchi H.M."/>
            <person name="Berlin A.M."/>
            <person name="Chapman S.B."/>
            <person name="Dewar J."/>
            <person name="Goldberg J."/>
            <person name="Griggs A."/>
            <person name="Gujja S."/>
            <person name="Hansen M."/>
            <person name="Howarth C."/>
            <person name="Imamovic A."/>
            <person name="Larimer J."/>
            <person name="McCowan C."/>
            <person name="Murphy C."/>
            <person name="Neiman D."/>
            <person name="Pearson M."/>
            <person name="Priest M."/>
            <person name="Roberts A."/>
            <person name="Saif S."/>
            <person name="Shea T."/>
            <person name="Sisk P."/>
            <person name="Sykes S."/>
            <person name="Wortman J."/>
            <person name="Nusbaum C."/>
            <person name="Birren B."/>
        </authorList>
    </citation>
    <scope>NUCLEOTIDE SEQUENCE [LARGE SCALE GENOMIC DNA]</scope>
    <source>
        <strain evidence="1 2">NIPH 1859</strain>
    </source>
</reference>
<gene>
    <name evidence="1" type="ORF">F889_03001</name>
</gene>
<sequence length="96" mass="11403">MVENNLNDEVIKIFIESRLVKYECFKQVQDYIGRSFNRCDVVFRLNERNLELVSVEENKVLQEVPIVDMEAKECMAFAKQAYMVFHQAICEIKKNH</sequence>
<comment type="caution">
    <text evidence="1">The sequence shown here is derived from an EMBL/GenBank/DDBJ whole genome shotgun (WGS) entry which is preliminary data.</text>
</comment>